<organism evidence="3 4">
    <name type="scientific">Tritrichomonas musculus</name>
    <dbReference type="NCBI Taxonomy" id="1915356"/>
    <lineage>
        <taxon>Eukaryota</taxon>
        <taxon>Metamonada</taxon>
        <taxon>Parabasalia</taxon>
        <taxon>Tritrichomonadida</taxon>
        <taxon>Tritrichomonadidae</taxon>
        <taxon>Tritrichomonas</taxon>
    </lineage>
</organism>
<accession>A0ABR2JDW9</accession>
<feature type="region of interest" description="Disordered" evidence="2">
    <location>
        <begin position="1061"/>
        <end position="1099"/>
    </location>
</feature>
<feature type="coiled-coil region" evidence="1">
    <location>
        <begin position="307"/>
        <end position="337"/>
    </location>
</feature>
<dbReference type="Gene3D" id="3.80.10.10">
    <property type="entry name" value="Ribonuclease Inhibitor"/>
    <property type="match status" value="3"/>
</dbReference>
<comment type="caution">
    <text evidence="3">The sequence shown here is derived from an EMBL/GenBank/DDBJ whole genome shotgun (WGS) entry which is preliminary data.</text>
</comment>
<feature type="compositionally biased region" description="Basic and acidic residues" evidence="2">
    <location>
        <begin position="1087"/>
        <end position="1099"/>
    </location>
</feature>
<dbReference type="InterPro" id="IPR032675">
    <property type="entry name" value="LRR_dom_sf"/>
</dbReference>
<evidence type="ECO:0000313" key="3">
    <source>
        <dbReference type="EMBL" id="KAK8875976.1"/>
    </source>
</evidence>
<dbReference type="SUPFAM" id="SSF52058">
    <property type="entry name" value="L domain-like"/>
    <property type="match status" value="1"/>
</dbReference>
<sequence length="1099" mass="125153">MLHPLSPNDKKVVFTSPYGQWHVSTKNFALISETFKLLFAPLSIIPLPRDISYQAFEIIRAYTRHPNSSTLNFEDSKSCLPKEQAKIPSILDMFNTINKNEEWEKIFDIVKVITDVYEFSSKWGIKRPLREAARYSFEHFSPEVIIDIILKLSTERINEDNKLNDIDTKIFKSSFDPKYVGYDYTGITDTSELDSVVAHHIEQYVHLLRRLPFYKINQILCKVKSLQQGNGTSKKHRKSEDISVLSVSIDDLLLDFIMNDLENVDYRTKEILISRYINLNECSIAKLQKFNLINSDGQYIDLTGYSLKKLIEAEDELLVVKEELNETKAKYETADKNSTEYLNGLHELFEGKHGHPEMTYLTAIRERKVTPTNGSQKVDELFNVTVEAKIPESLFEKAKSLETVDSKQSLSIYQELTTNFTPQSDQLVSQHIIELANHQERNLATSILKMFVKTNRPKMLLTAYEVSLIDYKVISSVTGERCLKRAVRLGDKESCRAYCDYLVAKDPTQCLKFCLDHSDQDPAFSFNIGSILLLGCKGPTVPIDSSSCCSSTKEVEIEEVKIEPLASPVTLPESPFLPSPRGESKGGAGVSPFNERYTSEGETFNLQDFMENTRKPEKVDKTIEPVPWKSIKYFERAAVKGFNVANLVLSVISNSVRRRKEHYEKFMINSSSKKDLNSGDRIYPRTKFVVRVILSLFDLIIETYPDLEKEMFGFVNSLVVHDRDASTAEFLITRSSSANVFEALTQQTPKLSDYLQYVVDDLRQRSVSQVPALLSNVHKVREEEFREKNNINEVLRFPEYLEAIGDRAFYKCGSLKSIQFDYEIHKSRKNQPNSSSSQKQYFLKSIGKYAFYGCNELQAIFFNKVKDETNGDSSVGIRSLSLGVSAFNHCSNLCYVELPENLLRIDERLFYSCEKLVSVDIPQRTEEIGESAFEGCKSLEFIGLHNGIKIIREGCFQFCDKLRIIIIPKSIKTIPIRAFRSCISATSLLIQEGVTEIEKEAFTGCKKLGFVSFPAKSLTKICKGAFSQCPSLLRVTIPKGCTVEKGAFDEGVDISYFEGNEAEEENKKERRSSNKKSRNVSGSFSSKESDDFAFERANE</sequence>
<dbReference type="PANTHER" id="PTHR45661">
    <property type="entry name" value="SURFACE ANTIGEN"/>
    <property type="match status" value="1"/>
</dbReference>
<reference evidence="3 4" key="1">
    <citation type="submission" date="2024-04" db="EMBL/GenBank/DDBJ databases">
        <title>Tritrichomonas musculus Genome.</title>
        <authorList>
            <person name="Alves-Ferreira E."/>
            <person name="Grigg M."/>
            <person name="Lorenzi H."/>
            <person name="Galac M."/>
        </authorList>
    </citation>
    <scope>NUCLEOTIDE SEQUENCE [LARGE SCALE GENOMIC DNA]</scope>
    <source>
        <strain evidence="3 4">EAF2021</strain>
    </source>
</reference>
<keyword evidence="1" id="KW-0175">Coiled coil</keyword>
<dbReference type="Proteomes" id="UP001470230">
    <property type="component" value="Unassembled WGS sequence"/>
</dbReference>
<dbReference type="Pfam" id="PF13306">
    <property type="entry name" value="LRR_5"/>
    <property type="match status" value="2"/>
</dbReference>
<evidence type="ECO:0000256" key="2">
    <source>
        <dbReference type="SAM" id="MobiDB-lite"/>
    </source>
</evidence>
<name>A0ABR2JDW9_9EUKA</name>
<dbReference type="EMBL" id="JAPFFF010000012">
    <property type="protein sequence ID" value="KAK8875976.1"/>
    <property type="molecule type" value="Genomic_DNA"/>
</dbReference>
<evidence type="ECO:0000256" key="1">
    <source>
        <dbReference type="SAM" id="Coils"/>
    </source>
</evidence>
<gene>
    <name evidence="3" type="ORF">M9Y10_006157</name>
</gene>
<protein>
    <submittedName>
        <fullName evidence="3">Uncharacterized protein</fullName>
    </submittedName>
</protein>
<dbReference type="InterPro" id="IPR026906">
    <property type="entry name" value="LRR_5"/>
</dbReference>
<keyword evidence="4" id="KW-1185">Reference proteome</keyword>
<proteinExistence type="predicted"/>
<dbReference type="PANTHER" id="PTHR45661:SF3">
    <property type="entry name" value="IG-LIKE DOMAIN-CONTAINING PROTEIN"/>
    <property type="match status" value="1"/>
</dbReference>
<evidence type="ECO:0000313" key="4">
    <source>
        <dbReference type="Proteomes" id="UP001470230"/>
    </source>
</evidence>
<dbReference type="InterPro" id="IPR053139">
    <property type="entry name" value="Surface_bspA-like"/>
</dbReference>